<dbReference type="InterPro" id="IPR013427">
    <property type="entry name" value="Haem-bd_dom_put"/>
</dbReference>
<reference evidence="8 9" key="1">
    <citation type="submission" date="2021-06" db="EMBL/GenBank/DDBJ databases">
        <title>Complete genome of Haloferula helveola possessing various polysaccharide degrading enzymes.</title>
        <authorList>
            <person name="Takami H."/>
            <person name="Huang C."/>
            <person name="Hamasaki K."/>
        </authorList>
    </citation>
    <scope>NUCLEOTIDE SEQUENCE [LARGE SCALE GENOMIC DNA]</scope>
    <source>
        <strain evidence="8 9">CN-1</strain>
    </source>
</reference>
<dbReference type="Gene3D" id="2.120.10.30">
    <property type="entry name" value="TolB, C-terminal domain"/>
    <property type="match status" value="1"/>
</dbReference>
<feature type="signal peptide" evidence="6">
    <location>
        <begin position="1"/>
        <end position="17"/>
    </location>
</feature>
<dbReference type="InterPro" id="IPR011989">
    <property type="entry name" value="ARM-like"/>
</dbReference>
<dbReference type="Proteomes" id="UP001374893">
    <property type="component" value="Chromosome"/>
</dbReference>
<protein>
    <submittedName>
        <fullName evidence="8">Cytochrome c</fullName>
    </submittedName>
</protein>
<dbReference type="InterPro" id="IPR036909">
    <property type="entry name" value="Cyt_c-like_dom_sf"/>
</dbReference>
<dbReference type="InterPro" id="IPR013428">
    <property type="entry name" value="Membrane-bound_put_N"/>
</dbReference>
<organism evidence="8 9">
    <name type="scientific">Haloferula helveola</name>
    <dbReference type="NCBI Taxonomy" id="490095"/>
    <lineage>
        <taxon>Bacteria</taxon>
        <taxon>Pseudomonadati</taxon>
        <taxon>Verrucomicrobiota</taxon>
        <taxon>Verrucomicrobiia</taxon>
        <taxon>Verrucomicrobiales</taxon>
        <taxon>Verrucomicrobiaceae</taxon>
        <taxon>Haloferula</taxon>
    </lineage>
</organism>
<keyword evidence="3 4" id="KW-0408">Iron</keyword>
<keyword evidence="6" id="KW-0732">Signal</keyword>
<keyword evidence="2 4" id="KW-0479">Metal-binding</keyword>
<dbReference type="NCBIfam" id="TIGR02603">
    <property type="entry name" value="CxxCH_TIGR02603"/>
    <property type="match status" value="1"/>
</dbReference>
<dbReference type="SUPFAM" id="SSF48371">
    <property type="entry name" value="ARM repeat"/>
    <property type="match status" value="2"/>
</dbReference>
<feature type="chain" id="PRO_5045554313" evidence="6">
    <location>
        <begin position="18"/>
        <end position="968"/>
    </location>
</feature>
<dbReference type="PANTHER" id="PTHR33546">
    <property type="entry name" value="LARGE, MULTIFUNCTIONAL SECRETED PROTEIN-RELATED"/>
    <property type="match status" value="1"/>
</dbReference>
<sequence length="968" mass="107655">MKTLALLLCLALPLAAAKDPRDDPNRPVATTEALSPAETAGRMELPDGFRMELIAGEPDIVQPIAYTIDDRGRLWVVECTNYPNSPGEPKDRIVVLSDNDGDGTFEDKRTFWDKAHFSSGIAVGFGGVWLGSPPNLLFLPDRDGDAVMDGEPEIVLDGWGAGDTHETLNNFIWGPDGWLYGTHGVFTHSKVGAPGTPPAERVPINAGIWRYHPTRKVFERWCEGVSNQWGVDWNDRGEAFFAACVVPHMWHAIEGAHYTRQAGGHFNPNLYEDIKTIAWGRYEKAAYCGAMVYLGGAFPDEWRDRFFFHDIHMNRLRCERFVANGSGFRSKKVTDFVVSGDPWFRGLSPQYGPDGGVFISDWYDAVPCHQQRAFTDRSNGRMYKITHDRVKPRKVDLTKASDEELVEMQLDANDWFVRHARRLLQERGAKPGITGRLEKILLSFPDETRRLRALWVLHSQGALTETTLLRAMMDQSAAVRGWAVTCACEKGEPTAKLREKMLRMAKEDPSPTVRLRLASAAQRLSADEAWLLVEALGNHEEDLDDPNLPLMVWYAAEAAARSEPGRAPAVVAKSPMPKLQRYLPRRLMRGLLQNEARFMPAIDDLCSVLHTAEPPRRIHILAGLLKGAEGHAKLPQPKGWTAAYEVLHKDQNPEIRQQALTLALLFGNAKSLHELRAIAANADASAESRSEAMEALSSRTDAASLELFLRLASAKGPLRETAVRALAVYDDPKVATLLVDKLSELNEAETRGALEVLAARPAFTLKLLEAIDSGKLPGSTITAPVARLIQGHKDAKLDQWLEQKWGTLNPTDEQRQKEIERYRRFLGEPAILSADVKNGAEIFKATCSACHEMFGEGGHIGPHLPGNFSDVEYLLQNLLDPNAVIGRDYQQSFVTLDDDSLVAGIVTEETDGTLTLKTLAGTTTTLPKSRIRKRELSPRSMMPEGLLNSLSESQVRDLFLYLRQPEKP</sequence>
<evidence type="ECO:0000256" key="3">
    <source>
        <dbReference type="ARBA" id="ARBA00023004"/>
    </source>
</evidence>
<gene>
    <name evidence="8" type="ORF">HAHE_18730</name>
</gene>
<accession>A0ABM7RDM0</accession>
<evidence type="ECO:0000256" key="1">
    <source>
        <dbReference type="ARBA" id="ARBA00022617"/>
    </source>
</evidence>
<proteinExistence type="predicted"/>
<dbReference type="InterPro" id="IPR055557">
    <property type="entry name" value="DUF7133"/>
</dbReference>
<keyword evidence="9" id="KW-1185">Reference proteome</keyword>
<dbReference type="Gene3D" id="1.10.760.10">
    <property type="entry name" value="Cytochrome c-like domain"/>
    <property type="match status" value="1"/>
</dbReference>
<dbReference type="SUPFAM" id="SSF63829">
    <property type="entry name" value="Calcium-dependent phosphotriesterase"/>
    <property type="match status" value="1"/>
</dbReference>
<dbReference type="PANTHER" id="PTHR33546:SF1">
    <property type="entry name" value="LARGE, MULTIFUNCTIONAL SECRETED PROTEIN"/>
    <property type="match status" value="1"/>
</dbReference>
<dbReference type="Pfam" id="PF23500">
    <property type="entry name" value="DUF7133"/>
    <property type="match status" value="1"/>
</dbReference>
<dbReference type="RefSeq" id="WP_338690467.1">
    <property type="nucleotide sequence ID" value="NZ_AP024702.1"/>
</dbReference>
<evidence type="ECO:0000313" key="9">
    <source>
        <dbReference type="Proteomes" id="UP001374893"/>
    </source>
</evidence>
<dbReference type="NCBIfam" id="TIGR02604">
    <property type="entry name" value="Piru_Ver_Nterm"/>
    <property type="match status" value="1"/>
</dbReference>
<dbReference type="InterPro" id="IPR016024">
    <property type="entry name" value="ARM-type_fold"/>
</dbReference>
<dbReference type="InterPro" id="IPR009056">
    <property type="entry name" value="Cyt_c-like_dom"/>
</dbReference>
<dbReference type="InterPro" id="IPR011042">
    <property type="entry name" value="6-blade_b-propeller_TolB-like"/>
</dbReference>
<evidence type="ECO:0000256" key="5">
    <source>
        <dbReference type="SAM" id="MobiDB-lite"/>
    </source>
</evidence>
<dbReference type="SUPFAM" id="SSF46626">
    <property type="entry name" value="Cytochrome c"/>
    <property type="match status" value="1"/>
</dbReference>
<dbReference type="Gene3D" id="1.25.10.10">
    <property type="entry name" value="Leucine-rich Repeat Variant"/>
    <property type="match status" value="2"/>
</dbReference>
<evidence type="ECO:0000256" key="4">
    <source>
        <dbReference type="PROSITE-ProRule" id="PRU00433"/>
    </source>
</evidence>
<feature type="domain" description="Cytochrome c" evidence="7">
    <location>
        <begin position="834"/>
        <end position="966"/>
    </location>
</feature>
<dbReference type="Pfam" id="PF00034">
    <property type="entry name" value="Cytochrom_C"/>
    <property type="match status" value="1"/>
</dbReference>
<feature type="region of interest" description="Disordered" evidence="5">
    <location>
        <begin position="19"/>
        <end position="40"/>
    </location>
</feature>
<name>A0ABM7RDM0_9BACT</name>
<evidence type="ECO:0000259" key="7">
    <source>
        <dbReference type="PROSITE" id="PS51007"/>
    </source>
</evidence>
<dbReference type="EMBL" id="AP024702">
    <property type="protein sequence ID" value="BCX47965.1"/>
    <property type="molecule type" value="Genomic_DNA"/>
</dbReference>
<evidence type="ECO:0000256" key="2">
    <source>
        <dbReference type="ARBA" id="ARBA00022723"/>
    </source>
</evidence>
<dbReference type="PROSITE" id="PS51007">
    <property type="entry name" value="CYTC"/>
    <property type="match status" value="1"/>
</dbReference>
<evidence type="ECO:0000256" key="6">
    <source>
        <dbReference type="SAM" id="SignalP"/>
    </source>
</evidence>
<keyword evidence="1 4" id="KW-0349">Heme</keyword>
<evidence type="ECO:0000313" key="8">
    <source>
        <dbReference type="EMBL" id="BCX47965.1"/>
    </source>
</evidence>